<feature type="compositionally biased region" description="Low complexity" evidence="1">
    <location>
        <begin position="760"/>
        <end position="775"/>
    </location>
</feature>
<name>A0A267GGG0_9PLAT</name>
<sequence>MPSLMKFFRGNRGRNGRSRERPQEQPKQVKQKSTSNLADARSSAAAASRRSTSPTQSKSSADAAASKVQQPQQRKRLASLRRSLSRLGGSIRRPRRQQPPQQQHHQNLESTSANSCSNNDISTTAMASISAGENEELQHQQQQHSFAPSGDEELVAVETSLATTTEAVEDDDLVSTGCTSIAWRQRRERPSEGHGSERSVDKASGSSDGQKAKEKKTKKSKTDSSGPAAAALSFFRRFPSVRRKRPGAEGDARAAGAEGSTAAAAANQSTSISDCSSPDASPPPPLQAPPPLPPRRTGEQPPPKAPPPLLPSRRIKELLVRPPYIASQNQQNSEWQQSGNFAFDQLQQQQRQQPLYPVPLLSAFPTPLPRRYSHSAATPAISSGAATGACCRSSSQSNVAVVVPEDSDRRADPVVILAPPQDAQVTNAEDSEESLLASGMESAGKLADRLLGMMEGLAEVAVDEGVTSELVEDAADSTMVVREHQVDAVAVAEDPEVNAAIENIQSEVTVQAPIESNPDEPQFNSEVTVEPVTEAEEINSDAMPLVPTEEIVQPNMKLEESTTDLIDAEDEKTEAEAADPMEVNAEGSPSPRFLNRFFNIVEVTNLEQPNTECEVTEVAAEVGKQQLDALEPPPFESGRSPRPAEASSSTSSSSVSSQECLIGGAVDDSNLAEEVTVEAFEEPLKKSPSSVEQKLPAGVSLTLESLTFAGGISDGALDLSIALPSGDFESKSMDVDEEKLEQVSSASSLYTSSSSSSLASVSSAEKTSSSSSCSSKKNGGAAPASEVELVKSVAEAVSETETCSEATASVMVETNLVKGAVSALTPIELAKSSEATEFDGDGLAADASLVLSSTEPPNGTDLSDQGDTIRSLFISFRAFSDADEPDMPTALDSAASATSGAGSEVKLSSIIETNSVSVMTGCPCGVEIQDTVSGDSEDLVHVRCIIQEKQRQPGPQPQEAELEITDRPRERRQKQLEQQIQQQLLKQLESTRPLSGDDEESCVAASGVELQDLLSRAQHSASGLRFAEGIVVGPLE</sequence>
<organism evidence="2 3">
    <name type="scientific">Macrostomum lignano</name>
    <dbReference type="NCBI Taxonomy" id="282301"/>
    <lineage>
        <taxon>Eukaryota</taxon>
        <taxon>Metazoa</taxon>
        <taxon>Spiralia</taxon>
        <taxon>Lophotrochozoa</taxon>
        <taxon>Platyhelminthes</taxon>
        <taxon>Rhabditophora</taxon>
        <taxon>Macrostomorpha</taxon>
        <taxon>Macrostomida</taxon>
        <taxon>Macrostomidae</taxon>
        <taxon>Macrostomum</taxon>
    </lineage>
</organism>
<protein>
    <submittedName>
        <fullName evidence="2">Uncharacterized protein</fullName>
    </submittedName>
</protein>
<evidence type="ECO:0000256" key="1">
    <source>
        <dbReference type="SAM" id="MobiDB-lite"/>
    </source>
</evidence>
<feature type="region of interest" description="Disordered" evidence="1">
    <location>
        <begin position="760"/>
        <end position="785"/>
    </location>
</feature>
<accession>A0A267GGG0</accession>
<evidence type="ECO:0000313" key="3">
    <source>
        <dbReference type="Proteomes" id="UP000215902"/>
    </source>
</evidence>
<keyword evidence="3" id="KW-1185">Reference proteome</keyword>
<dbReference type="EMBL" id="NIVC01000346">
    <property type="protein sequence ID" value="PAA85121.1"/>
    <property type="molecule type" value="Genomic_DNA"/>
</dbReference>
<evidence type="ECO:0000313" key="2">
    <source>
        <dbReference type="EMBL" id="PAA85121.1"/>
    </source>
</evidence>
<feature type="region of interest" description="Disordered" evidence="1">
    <location>
        <begin position="1"/>
        <end position="337"/>
    </location>
</feature>
<dbReference type="Proteomes" id="UP000215902">
    <property type="component" value="Unassembled WGS sequence"/>
</dbReference>
<feature type="compositionally biased region" description="Basic and acidic residues" evidence="1">
    <location>
        <begin position="188"/>
        <end position="201"/>
    </location>
</feature>
<feature type="compositionally biased region" description="Low complexity" evidence="1">
    <location>
        <begin position="253"/>
        <end position="279"/>
    </location>
</feature>
<feature type="compositionally biased region" description="Polar residues" evidence="1">
    <location>
        <begin position="25"/>
        <end position="37"/>
    </location>
</feature>
<feature type="region of interest" description="Disordered" evidence="1">
    <location>
        <begin position="629"/>
        <end position="668"/>
    </location>
</feature>
<feature type="compositionally biased region" description="Pro residues" evidence="1">
    <location>
        <begin position="280"/>
        <end position="310"/>
    </location>
</feature>
<feature type="compositionally biased region" description="Low complexity" evidence="1">
    <location>
        <begin position="327"/>
        <end position="337"/>
    </location>
</feature>
<gene>
    <name evidence="2" type="ORF">BOX15_Mlig015071g2</name>
</gene>
<dbReference type="AlphaFoldDB" id="A0A267GGG0"/>
<feature type="compositionally biased region" description="Low complexity" evidence="1">
    <location>
        <begin position="40"/>
        <end position="67"/>
    </location>
</feature>
<proteinExistence type="predicted"/>
<comment type="caution">
    <text evidence="2">The sequence shown here is derived from an EMBL/GenBank/DDBJ whole genome shotgun (WGS) entry which is preliminary data.</text>
</comment>
<feature type="compositionally biased region" description="Polar residues" evidence="1">
    <location>
        <begin position="108"/>
        <end position="127"/>
    </location>
</feature>
<feature type="compositionally biased region" description="Low complexity" evidence="1">
    <location>
        <begin position="647"/>
        <end position="657"/>
    </location>
</feature>
<feature type="compositionally biased region" description="Low complexity" evidence="1">
    <location>
        <begin position="80"/>
        <end position="91"/>
    </location>
</feature>
<reference evidence="2 3" key="1">
    <citation type="submission" date="2017-06" db="EMBL/GenBank/DDBJ databases">
        <title>A platform for efficient transgenesis in Macrostomum lignano, a flatworm model organism for stem cell research.</title>
        <authorList>
            <person name="Berezikov E."/>
        </authorList>
    </citation>
    <scope>NUCLEOTIDE SEQUENCE [LARGE SCALE GENOMIC DNA]</scope>
    <source>
        <strain evidence="2">DV1</strain>
        <tissue evidence="2">Whole organism</tissue>
    </source>
</reference>